<feature type="region of interest" description="Disordered" evidence="1">
    <location>
        <begin position="1"/>
        <end position="102"/>
    </location>
</feature>
<dbReference type="AlphaFoldDB" id="A0A699X4G9"/>
<sequence length="102" mass="11240">IGKTKDTSEGTGVKPGVPDVSKEDSSDSDGEYENDDFNDEDDDGGNDDDSVNDDGDGNDAKDSEQADSNDGENPSFTLKDYEDEKQDEEYVRTPKKEKYNDE</sequence>
<comment type="caution">
    <text evidence="2">The sequence shown here is derived from an EMBL/GenBank/DDBJ whole genome shotgun (WGS) entry which is preliminary data.</text>
</comment>
<protein>
    <submittedName>
        <fullName evidence="2">Uncharacterized protein</fullName>
    </submittedName>
</protein>
<reference evidence="2" key="1">
    <citation type="journal article" date="2019" name="Sci. Rep.">
        <title>Draft genome of Tanacetum cinerariifolium, the natural source of mosquito coil.</title>
        <authorList>
            <person name="Yamashiro T."/>
            <person name="Shiraishi A."/>
            <person name="Satake H."/>
            <person name="Nakayama K."/>
        </authorList>
    </citation>
    <scope>NUCLEOTIDE SEQUENCE</scope>
</reference>
<evidence type="ECO:0000313" key="2">
    <source>
        <dbReference type="EMBL" id="GFD53360.1"/>
    </source>
</evidence>
<accession>A0A699X4G9</accession>
<dbReference type="EMBL" id="BKCJ011793320">
    <property type="protein sequence ID" value="GFD53360.1"/>
    <property type="molecule type" value="Genomic_DNA"/>
</dbReference>
<feature type="non-terminal residue" evidence="2">
    <location>
        <position position="1"/>
    </location>
</feature>
<proteinExistence type="predicted"/>
<evidence type="ECO:0000256" key="1">
    <source>
        <dbReference type="SAM" id="MobiDB-lite"/>
    </source>
</evidence>
<name>A0A699X4G9_TANCI</name>
<feature type="compositionally biased region" description="Acidic residues" evidence="1">
    <location>
        <begin position="26"/>
        <end position="57"/>
    </location>
</feature>
<gene>
    <name evidence="2" type="ORF">Tci_925329</name>
</gene>
<organism evidence="2">
    <name type="scientific">Tanacetum cinerariifolium</name>
    <name type="common">Dalmatian daisy</name>
    <name type="synonym">Chrysanthemum cinerariifolium</name>
    <dbReference type="NCBI Taxonomy" id="118510"/>
    <lineage>
        <taxon>Eukaryota</taxon>
        <taxon>Viridiplantae</taxon>
        <taxon>Streptophyta</taxon>
        <taxon>Embryophyta</taxon>
        <taxon>Tracheophyta</taxon>
        <taxon>Spermatophyta</taxon>
        <taxon>Magnoliopsida</taxon>
        <taxon>eudicotyledons</taxon>
        <taxon>Gunneridae</taxon>
        <taxon>Pentapetalae</taxon>
        <taxon>asterids</taxon>
        <taxon>campanulids</taxon>
        <taxon>Asterales</taxon>
        <taxon>Asteraceae</taxon>
        <taxon>Asteroideae</taxon>
        <taxon>Anthemideae</taxon>
        <taxon>Anthemidinae</taxon>
        <taxon>Tanacetum</taxon>
    </lineage>
</organism>
<feature type="non-terminal residue" evidence="2">
    <location>
        <position position="102"/>
    </location>
</feature>
<feature type="compositionally biased region" description="Basic and acidic residues" evidence="1">
    <location>
        <begin position="88"/>
        <end position="102"/>
    </location>
</feature>